<name>A0A6A5S706_9PLEO</name>
<protein>
    <submittedName>
        <fullName evidence="1">Uncharacterized protein</fullName>
    </submittedName>
</protein>
<evidence type="ECO:0000313" key="2">
    <source>
        <dbReference type="Proteomes" id="UP000800038"/>
    </source>
</evidence>
<proteinExistence type="predicted"/>
<dbReference type="OrthoDB" id="2663223at2759"/>
<sequence length="170" mass="19528">MSSSDKPTIILKDSTTWPFWFSQLKYEANFRGIWNEIDPDAKDAQPIYEQEPKIPTIRPDPGDLILPVATTPDEQTNTETLTRRHDQLISAYEQEVKNYPNKINEFCMLTALHGAKATKFQHVQSWIMTTVSYDVMAPIMIRLSTEPHTVQAMIRLLKKDLAPIDSNTHN</sequence>
<organism evidence="1 2">
    <name type="scientific">Clathrospora elynae</name>
    <dbReference type="NCBI Taxonomy" id="706981"/>
    <lineage>
        <taxon>Eukaryota</taxon>
        <taxon>Fungi</taxon>
        <taxon>Dikarya</taxon>
        <taxon>Ascomycota</taxon>
        <taxon>Pezizomycotina</taxon>
        <taxon>Dothideomycetes</taxon>
        <taxon>Pleosporomycetidae</taxon>
        <taxon>Pleosporales</taxon>
        <taxon>Diademaceae</taxon>
        <taxon>Clathrospora</taxon>
    </lineage>
</organism>
<dbReference type="Proteomes" id="UP000800038">
    <property type="component" value="Unassembled WGS sequence"/>
</dbReference>
<dbReference type="AlphaFoldDB" id="A0A6A5S706"/>
<accession>A0A6A5S706</accession>
<evidence type="ECO:0000313" key="1">
    <source>
        <dbReference type="EMBL" id="KAF1936385.1"/>
    </source>
</evidence>
<feature type="non-terminal residue" evidence="1">
    <location>
        <position position="170"/>
    </location>
</feature>
<reference evidence="1" key="1">
    <citation type="journal article" date="2020" name="Stud. Mycol.">
        <title>101 Dothideomycetes genomes: a test case for predicting lifestyles and emergence of pathogens.</title>
        <authorList>
            <person name="Haridas S."/>
            <person name="Albert R."/>
            <person name="Binder M."/>
            <person name="Bloem J."/>
            <person name="Labutti K."/>
            <person name="Salamov A."/>
            <person name="Andreopoulos B."/>
            <person name="Baker S."/>
            <person name="Barry K."/>
            <person name="Bills G."/>
            <person name="Bluhm B."/>
            <person name="Cannon C."/>
            <person name="Castanera R."/>
            <person name="Culley D."/>
            <person name="Daum C."/>
            <person name="Ezra D."/>
            <person name="Gonzalez J."/>
            <person name="Henrissat B."/>
            <person name="Kuo A."/>
            <person name="Liang C."/>
            <person name="Lipzen A."/>
            <person name="Lutzoni F."/>
            <person name="Magnuson J."/>
            <person name="Mondo S."/>
            <person name="Nolan M."/>
            <person name="Ohm R."/>
            <person name="Pangilinan J."/>
            <person name="Park H.-J."/>
            <person name="Ramirez L."/>
            <person name="Alfaro M."/>
            <person name="Sun H."/>
            <person name="Tritt A."/>
            <person name="Yoshinaga Y."/>
            <person name="Zwiers L.-H."/>
            <person name="Turgeon B."/>
            <person name="Goodwin S."/>
            <person name="Spatafora J."/>
            <person name="Crous P."/>
            <person name="Grigoriev I."/>
        </authorList>
    </citation>
    <scope>NUCLEOTIDE SEQUENCE</scope>
    <source>
        <strain evidence="1">CBS 161.51</strain>
    </source>
</reference>
<gene>
    <name evidence="1" type="ORF">EJ02DRAFT_414072</name>
</gene>
<keyword evidence="2" id="KW-1185">Reference proteome</keyword>
<dbReference type="EMBL" id="ML976191">
    <property type="protein sequence ID" value="KAF1936385.1"/>
    <property type="molecule type" value="Genomic_DNA"/>
</dbReference>